<organism evidence="4 5">
    <name type="scientific">Pseudohalioglobus lutimaris</name>
    <dbReference type="NCBI Taxonomy" id="1737061"/>
    <lineage>
        <taxon>Bacteria</taxon>
        <taxon>Pseudomonadati</taxon>
        <taxon>Pseudomonadota</taxon>
        <taxon>Gammaproteobacteria</taxon>
        <taxon>Cellvibrionales</taxon>
        <taxon>Halieaceae</taxon>
        <taxon>Pseudohalioglobus</taxon>
    </lineage>
</organism>
<evidence type="ECO:0000313" key="5">
    <source>
        <dbReference type="Proteomes" id="UP000235005"/>
    </source>
</evidence>
<keyword evidence="5" id="KW-1185">Reference proteome</keyword>
<dbReference type="GO" id="GO:0003723">
    <property type="term" value="F:RNA binding"/>
    <property type="evidence" value="ECO:0007669"/>
    <property type="project" value="UniProtKB-UniRule"/>
</dbReference>
<dbReference type="OrthoDB" id="9797519at2"/>
<proteinExistence type="predicted"/>
<feature type="domain" description="CRM" evidence="3">
    <location>
        <begin position="2"/>
        <end position="98"/>
    </location>
</feature>
<dbReference type="SMART" id="SM01103">
    <property type="entry name" value="CRS1_YhbY"/>
    <property type="match status" value="1"/>
</dbReference>
<comment type="caution">
    <text evidence="4">The sequence shown here is derived from an EMBL/GenBank/DDBJ whole genome shotgun (WGS) entry which is preliminary data.</text>
</comment>
<dbReference type="AlphaFoldDB" id="A0A2N5X078"/>
<dbReference type="SUPFAM" id="SSF75471">
    <property type="entry name" value="YhbY-like"/>
    <property type="match status" value="1"/>
</dbReference>
<dbReference type="InterPro" id="IPR035920">
    <property type="entry name" value="YhbY-like_sf"/>
</dbReference>
<accession>A0A2N5X078</accession>
<evidence type="ECO:0000256" key="2">
    <source>
        <dbReference type="PROSITE-ProRule" id="PRU00626"/>
    </source>
</evidence>
<gene>
    <name evidence="4" type="ORF">C0039_14755</name>
</gene>
<evidence type="ECO:0000313" key="4">
    <source>
        <dbReference type="EMBL" id="PLW67899.1"/>
    </source>
</evidence>
<evidence type="ECO:0000256" key="1">
    <source>
        <dbReference type="ARBA" id="ARBA00022884"/>
    </source>
</evidence>
<dbReference type="PROSITE" id="PS51295">
    <property type="entry name" value="CRM"/>
    <property type="match status" value="1"/>
</dbReference>
<protein>
    <submittedName>
        <fullName evidence="4">Ribosome assembly RNA-binding protein YhbY</fullName>
    </submittedName>
</protein>
<keyword evidence="1 2" id="KW-0694">RNA-binding</keyword>
<dbReference type="PANTHER" id="PTHR40065:SF3">
    <property type="entry name" value="RNA-BINDING PROTEIN YHBY"/>
    <property type="match status" value="1"/>
</dbReference>
<dbReference type="Gene3D" id="3.30.110.60">
    <property type="entry name" value="YhbY-like"/>
    <property type="match status" value="1"/>
</dbReference>
<evidence type="ECO:0000259" key="3">
    <source>
        <dbReference type="PROSITE" id="PS51295"/>
    </source>
</evidence>
<dbReference type="Pfam" id="PF01985">
    <property type="entry name" value="CRS1_YhbY"/>
    <property type="match status" value="1"/>
</dbReference>
<name>A0A2N5X078_9GAMM</name>
<dbReference type="EMBL" id="PKUS01000022">
    <property type="protein sequence ID" value="PLW67899.1"/>
    <property type="molecule type" value="Genomic_DNA"/>
</dbReference>
<sequence length="103" mass="11233">MSKKSNQNIKQMRAIGHKLKPVVTVAGNGLTENVIAEIERALSQHELIKVKLAVGDREAKAAVTEALCETCGAELVQSIGNMILILRRAPQPDPRLSNLLRPQ</sequence>
<dbReference type="NCBIfam" id="TIGR00253">
    <property type="entry name" value="RNA_bind_YhbY"/>
    <property type="match status" value="1"/>
</dbReference>
<dbReference type="Proteomes" id="UP000235005">
    <property type="component" value="Unassembled WGS sequence"/>
</dbReference>
<dbReference type="InterPro" id="IPR051925">
    <property type="entry name" value="RNA-binding_domain"/>
</dbReference>
<dbReference type="InterPro" id="IPR017924">
    <property type="entry name" value="RNA-binding_YhbY"/>
</dbReference>
<reference evidence="4 5" key="1">
    <citation type="submission" date="2018-01" db="EMBL/GenBank/DDBJ databases">
        <title>The draft genome sequence of Halioglobus lutimaris HF004.</title>
        <authorList>
            <person name="Du Z.-J."/>
            <person name="Shi M.-J."/>
        </authorList>
    </citation>
    <scope>NUCLEOTIDE SEQUENCE [LARGE SCALE GENOMIC DNA]</scope>
    <source>
        <strain evidence="4 5">HF004</strain>
    </source>
</reference>
<dbReference type="InterPro" id="IPR001890">
    <property type="entry name" value="RNA-binding_CRM"/>
</dbReference>
<dbReference type="RefSeq" id="WP_101518484.1">
    <property type="nucleotide sequence ID" value="NZ_PKUS01000022.1"/>
</dbReference>
<dbReference type="PANTHER" id="PTHR40065">
    <property type="entry name" value="RNA-BINDING PROTEIN YHBY"/>
    <property type="match status" value="1"/>
</dbReference>